<evidence type="ECO:0000259" key="2">
    <source>
        <dbReference type="Pfam" id="PF03781"/>
    </source>
</evidence>
<dbReference type="AlphaFoldDB" id="A0A2M8ITL7"/>
<gene>
    <name evidence="3" type="ORF">CVM52_25190</name>
</gene>
<sequence length="517" mass="56361">MRRLLLSLALTASAAQAQDWPIEYYDPAADGAPADLVLPMPCGGAMAFQKVSVPVEADDPLADRRIRLGQTLDDSGYSDYLRPAYLRGPFADSDSGTTYYYIARYELTQGQFRALQGDCSPLERTDRVAQGDLSWFGALEVAQLYSGWLIANRPEALPQADEVPAFVRLPTEAEWEYATRGGARIDATLFSGRTFFGEGEDMRAYARHQAPGSARGRLGPVGLRQPNPLGLYDVYGNAEELMLEPFRLNAIGREGGQAGGIVTRGGSVLSSADQIYSAQRTEYPPYDLATGAPLSAPTFGLRLVLSTHIATSDARLRAIRDRWSALAGGQDRENRAGADPLGLLSGLIEAEIDPNRQDALNDLKLEFRRANDRAQTALQQSARATLLAGAVFVESLNENAGEIAAKASNIRMLVELQRAGSQSTVYARQLDKHVGEIDDLRRLQSTYLLSFRAALETLGTDIAPQARQAAYGVLREEMSLAGRDNILLMLDRFWDDLAVYAQAPDLSPDALLNLALD</sequence>
<evidence type="ECO:0000313" key="3">
    <source>
        <dbReference type="EMBL" id="PJE33874.1"/>
    </source>
</evidence>
<keyword evidence="4" id="KW-1185">Reference proteome</keyword>
<dbReference type="InterPro" id="IPR051043">
    <property type="entry name" value="Sulfatase_Mod_Factor_Kinase"/>
</dbReference>
<protein>
    <recommendedName>
        <fullName evidence="2">Sulfatase-modifying factor enzyme-like domain-containing protein</fullName>
    </recommendedName>
</protein>
<dbReference type="Proteomes" id="UP000231553">
    <property type="component" value="Unassembled WGS sequence"/>
</dbReference>
<proteinExistence type="predicted"/>
<dbReference type="EMBL" id="PGTB01000297">
    <property type="protein sequence ID" value="PJE33874.1"/>
    <property type="molecule type" value="Genomic_DNA"/>
</dbReference>
<dbReference type="InterPro" id="IPR016187">
    <property type="entry name" value="CTDL_fold"/>
</dbReference>
<dbReference type="PANTHER" id="PTHR23150">
    <property type="entry name" value="SULFATASE MODIFYING FACTOR 1, 2"/>
    <property type="match status" value="1"/>
</dbReference>
<accession>A0A2M8ITL7</accession>
<dbReference type="Pfam" id="PF03781">
    <property type="entry name" value="FGE-sulfatase"/>
    <property type="match status" value="1"/>
</dbReference>
<evidence type="ECO:0000313" key="4">
    <source>
        <dbReference type="Proteomes" id="UP000231553"/>
    </source>
</evidence>
<feature type="signal peptide" evidence="1">
    <location>
        <begin position="1"/>
        <end position="17"/>
    </location>
</feature>
<dbReference type="RefSeq" id="WP_100165007.1">
    <property type="nucleotide sequence ID" value="NZ_PGTB01000297.1"/>
</dbReference>
<dbReference type="SUPFAM" id="SSF56436">
    <property type="entry name" value="C-type lectin-like"/>
    <property type="match status" value="1"/>
</dbReference>
<name>A0A2M8ITL7_9RHOB</name>
<dbReference type="PANTHER" id="PTHR23150:SF19">
    <property type="entry name" value="FORMYLGLYCINE-GENERATING ENZYME"/>
    <property type="match status" value="1"/>
</dbReference>
<comment type="caution">
    <text evidence="3">The sequence shown here is derived from an EMBL/GenBank/DDBJ whole genome shotgun (WGS) entry which is preliminary data.</text>
</comment>
<dbReference type="OrthoDB" id="9768004at2"/>
<feature type="domain" description="Sulfatase-modifying factor enzyme-like" evidence="2">
    <location>
        <begin position="133"/>
        <end position="283"/>
    </location>
</feature>
<organism evidence="3 4">
    <name type="scientific">Pseudooceanicola lipolyticus</name>
    <dbReference type="NCBI Taxonomy" id="2029104"/>
    <lineage>
        <taxon>Bacteria</taxon>
        <taxon>Pseudomonadati</taxon>
        <taxon>Pseudomonadota</taxon>
        <taxon>Alphaproteobacteria</taxon>
        <taxon>Rhodobacterales</taxon>
        <taxon>Paracoccaceae</taxon>
        <taxon>Pseudooceanicola</taxon>
    </lineage>
</organism>
<dbReference type="Gene3D" id="3.90.1580.10">
    <property type="entry name" value="paralog of FGE (formylglycine-generating enzyme)"/>
    <property type="match status" value="1"/>
</dbReference>
<dbReference type="InterPro" id="IPR005532">
    <property type="entry name" value="SUMF_dom"/>
</dbReference>
<dbReference type="GO" id="GO:0120147">
    <property type="term" value="F:formylglycine-generating oxidase activity"/>
    <property type="evidence" value="ECO:0007669"/>
    <property type="project" value="TreeGrafter"/>
</dbReference>
<evidence type="ECO:0000256" key="1">
    <source>
        <dbReference type="SAM" id="SignalP"/>
    </source>
</evidence>
<reference evidence="3 4" key="1">
    <citation type="journal article" date="2018" name="Int. J. Syst. Evol. Microbiol.">
        <title>Pseudooceanicola lipolyticus sp. nov., a marine alphaproteobacterium, reclassification of Oceanicola flagellatus as Pseudooceanicola flagellatus comb. nov. and emended description of the genus Pseudooceanicola.</title>
        <authorList>
            <person name="Huang M.-M."/>
            <person name="Guo L.-L."/>
            <person name="Wu Y.-H."/>
            <person name="Lai Q.-L."/>
            <person name="Shao Z.-Z."/>
            <person name="Wang C.-S."/>
            <person name="Wu M."/>
            <person name="Xu X.-W."/>
        </authorList>
    </citation>
    <scope>NUCLEOTIDE SEQUENCE [LARGE SCALE GENOMIC DNA]</scope>
    <source>
        <strain evidence="3 4">157</strain>
    </source>
</reference>
<feature type="chain" id="PRO_5014993228" description="Sulfatase-modifying factor enzyme-like domain-containing protein" evidence="1">
    <location>
        <begin position="18"/>
        <end position="517"/>
    </location>
</feature>
<keyword evidence="1" id="KW-0732">Signal</keyword>
<dbReference type="InterPro" id="IPR042095">
    <property type="entry name" value="SUMF_sf"/>
</dbReference>